<comment type="subcellular location">
    <subcellularLocation>
        <location evidence="1">Cell membrane</location>
        <topology evidence="1">Multi-pass membrane protein</topology>
    </subcellularLocation>
</comment>
<proteinExistence type="inferred from homology"/>
<keyword evidence="11" id="KW-1185">Reference proteome</keyword>
<sequence length="399" mass="41743">MMPRRPAHNLEVAETLREALANLRAQGRRSALALLGILIGTASIVAMLNIGHIAQLETSKLFSHLGADMVQLRAMPTGAAPAALDRELIEQLPARDPDVAWSLPLATGRAQVAFGSQRHDMLIVAITPALPRLAGLHLERGRSIAAIDQCAMVAVAGAEAATQLSSPGNQLMPTGKVAIGDYVYSVIGTLRPSFAEALSPGDYNKALLIPLDCARRVLGSSAPTTAMVRLRPGADAEKAGARLSGMLANASSSIEVISARQLIKTMNEQKAVHTSMLAAIGGISLLVGGIGVMNVMLMSVMERRSEIGLRAAIGATPRDLQLMFTVEAGVLALAGGVAGTLIGVLIAWIMAQYSGWTFDLAFYVLPLGSGMAAIVGLVFGLYPAITAARLHPIEALRAD</sequence>
<evidence type="ECO:0000259" key="9">
    <source>
        <dbReference type="Pfam" id="PF12704"/>
    </source>
</evidence>
<feature type="domain" description="MacB-like periplasmic core" evidence="9">
    <location>
        <begin position="30"/>
        <end position="243"/>
    </location>
</feature>
<dbReference type="Pfam" id="PF02687">
    <property type="entry name" value="FtsX"/>
    <property type="match status" value="1"/>
</dbReference>
<evidence type="ECO:0000256" key="2">
    <source>
        <dbReference type="ARBA" id="ARBA00022475"/>
    </source>
</evidence>
<dbReference type="PANTHER" id="PTHR30572:SF4">
    <property type="entry name" value="ABC TRANSPORTER PERMEASE YTRF"/>
    <property type="match status" value="1"/>
</dbReference>
<dbReference type="AlphaFoldDB" id="A0A239HY12"/>
<evidence type="ECO:0000256" key="1">
    <source>
        <dbReference type="ARBA" id="ARBA00004651"/>
    </source>
</evidence>
<evidence type="ECO:0000256" key="6">
    <source>
        <dbReference type="ARBA" id="ARBA00038076"/>
    </source>
</evidence>
<dbReference type="PANTHER" id="PTHR30572">
    <property type="entry name" value="MEMBRANE COMPONENT OF TRANSPORTER-RELATED"/>
    <property type="match status" value="1"/>
</dbReference>
<evidence type="ECO:0000256" key="5">
    <source>
        <dbReference type="ARBA" id="ARBA00023136"/>
    </source>
</evidence>
<dbReference type="GO" id="GO:0005886">
    <property type="term" value="C:plasma membrane"/>
    <property type="evidence" value="ECO:0007669"/>
    <property type="project" value="UniProtKB-SubCell"/>
</dbReference>
<gene>
    <name evidence="10" type="ORF">SAMN06295912_1205</name>
</gene>
<dbReference type="InterPro" id="IPR050250">
    <property type="entry name" value="Macrolide_Exporter_MacB"/>
</dbReference>
<organism evidence="10 11">
    <name type="scientific">Edaphosphingomonas laterariae</name>
    <dbReference type="NCBI Taxonomy" id="861865"/>
    <lineage>
        <taxon>Bacteria</taxon>
        <taxon>Pseudomonadati</taxon>
        <taxon>Pseudomonadota</taxon>
        <taxon>Alphaproteobacteria</taxon>
        <taxon>Sphingomonadales</taxon>
        <taxon>Rhizorhabdaceae</taxon>
        <taxon>Edaphosphingomonas</taxon>
    </lineage>
</organism>
<keyword evidence="2" id="KW-1003">Cell membrane</keyword>
<accession>A0A239HY12</accession>
<dbReference type="InterPro" id="IPR003838">
    <property type="entry name" value="ABC3_permease_C"/>
</dbReference>
<protein>
    <submittedName>
        <fullName evidence="10">Putative ABC transport system permease protein</fullName>
    </submittedName>
</protein>
<keyword evidence="5 7" id="KW-0472">Membrane</keyword>
<reference evidence="11" key="1">
    <citation type="submission" date="2017-06" db="EMBL/GenBank/DDBJ databases">
        <authorList>
            <person name="Varghese N."/>
            <person name="Submissions S."/>
        </authorList>
    </citation>
    <scope>NUCLEOTIDE SEQUENCE [LARGE SCALE GENOMIC DNA]</scope>
    <source>
        <strain evidence="11">LNB2</strain>
    </source>
</reference>
<comment type="similarity">
    <text evidence="6">Belongs to the ABC-4 integral membrane protein family.</text>
</comment>
<dbReference type="EMBL" id="FZOS01000020">
    <property type="protein sequence ID" value="SNS86280.1"/>
    <property type="molecule type" value="Genomic_DNA"/>
</dbReference>
<name>A0A239HY12_9SPHN</name>
<dbReference type="GO" id="GO:0022857">
    <property type="term" value="F:transmembrane transporter activity"/>
    <property type="evidence" value="ECO:0007669"/>
    <property type="project" value="TreeGrafter"/>
</dbReference>
<feature type="domain" description="ABC3 transporter permease C-terminal" evidence="8">
    <location>
        <begin position="280"/>
        <end position="392"/>
    </location>
</feature>
<feature type="transmembrane region" description="Helical" evidence="7">
    <location>
        <begin position="322"/>
        <end position="348"/>
    </location>
</feature>
<evidence type="ECO:0000256" key="4">
    <source>
        <dbReference type="ARBA" id="ARBA00022989"/>
    </source>
</evidence>
<evidence type="ECO:0000313" key="10">
    <source>
        <dbReference type="EMBL" id="SNS86280.1"/>
    </source>
</evidence>
<dbReference type="Pfam" id="PF12704">
    <property type="entry name" value="MacB_PCD"/>
    <property type="match status" value="1"/>
</dbReference>
<feature type="transmembrane region" description="Helical" evidence="7">
    <location>
        <begin position="276"/>
        <end position="301"/>
    </location>
</feature>
<evidence type="ECO:0000256" key="3">
    <source>
        <dbReference type="ARBA" id="ARBA00022692"/>
    </source>
</evidence>
<keyword evidence="4 7" id="KW-1133">Transmembrane helix</keyword>
<evidence type="ECO:0000256" key="7">
    <source>
        <dbReference type="SAM" id="Phobius"/>
    </source>
</evidence>
<dbReference type="InterPro" id="IPR025857">
    <property type="entry name" value="MacB_PCD"/>
</dbReference>
<evidence type="ECO:0000259" key="8">
    <source>
        <dbReference type="Pfam" id="PF02687"/>
    </source>
</evidence>
<dbReference type="RefSeq" id="WP_089220515.1">
    <property type="nucleotide sequence ID" value="NZ_FZOS01000020.1"/>
</dbReference>
<feature type="transmembrane region" description="Helical" evidence="7">
    <location>
        <begin position="360"/>
        <end position="382"/>
    </location>
</feature>
<dbReference type="Proteomes" id="UP000198281">
    <property type="component" value="Unassembled WGS sequence"/>
</dbReference>
<keyword evidence="3 7" id="KW-0812">Transmembrane</keyword>
<evidence type="ECO:0000313" key="11">
    <source>
        <dbReference type="Proteomes" id="UP000198281"/>
    </source>
</evidence>
<feature type="transmembrane region" description="Helical" evidence="7">
    <location>
        <begin position="32"/>
        <end position="54"/>
    </location>
</feature>
<dbReference type="OrthoDB" id="9770036at2"/>